<accession>A0A8F5MKW4</accession>
<reference evidence="1" key="1">
    <citation type="submission" date="2021-02" db="EMBL/GenBank/DDBJ databases">
        <title>Agricultural practices are the primary influencer of seasonal variation in a dryland aerobiome.</title>
        <authorList>
            <person name="Finn D.R."/>
            <person name="Maldonado J."/>
            <person name="Schmidlin K."/>
            <person name="Kraberger S."/>
            <person name="Fontenele R.S."/>
            <person name="Herckes P."/>
            <person name="Fraser M."/>
            <person name="Garcia-Pichel F."/>
            <person name="Varsani A."/>
        </authorList>
    </citation>
    <scope>NUCLEOTIDE SEQUENCE</scope>
    <source>
        <strain evidence="1">D9_457</strain>
    </source>
</reference>
<organism evidence="1">
    <name type="scientific">Genomoviridae sp</name>
    <dbReference type="NCBI Taxonomy" id="2202565"/>
    <lineage>
        <taxon>Viruses</taxon>
        <taxon>Monodnaviria</taxon>
        <taxon>Shotokuvirae</taxon>
        <taxon>Cressdnaviricota</taxon>
        <taxon>Repensiviricetes</taxon>
        <taxon>Geplafuvirales</taxon>
        <taxon>Genomoviridae</taxon>
    </lineage>
</organism>
<sequence>MAYYRSTYRRRRFARRPTYRRRRTTNRIRPRFRRRSSYRRRAPTRKIRNVAARKCKDKMLGMPYTQDDPPAPESPGSAITLTGNSTWGIIWNASGRSLGRFNQESAMYPTEADRHKSRVYFRGVQERLSFETNTDAHWIHRRVVFLDQGETMRQYMPPDTAQTLLGQAGYVRPMWAVLNAAGATEPGATSWNEISDEIFDGSHSLDWSNHMTAKMDSQKVKVLYDRISPIRSGNDRGTWKIRKMWHPVNRTLVYDDDQQGNEINTSPWSAGTRQSCGDVIVMDLFTCADGSETDELRMGSEATVYWHEGAGY</sequence>
<protein>
    <submittedName>
        <fullName evidence="1">Capsid protein</fullName>
    </submittedName>
</protein>
<proteinExistence type="predicted"/>
<evidence type="ECO:0000313" key="1">
    <source>
        <dbReference type="EMBL" id="QXN75560.1"/>
    </source>
</evidence>
<dbReference type="EMBL" id="MW678923">
    <property type="protein sequence ID" value="QXN75560.1"/>
    <property type="molecule type" value="Genomic_DNA"/>
</dbReference>
<name>A0A8F5MKW4_9VIRU</name>